<evidence type="ECO:0000256" key="5">
    <source>
        <dbReference type="ARBA" id="ARBA00022824"/>
    </source>
</evidence>
<dbReference type="GO" id="GO:0042500">
    <property type="term" value="F:aspartic endopeptidase activity, intramembrane cleaving"/>
    <property type="evidence" value="ECO:0007669"/>
    <property type="project" value="InterPro"/>
</dbReference>
<dbReference type="PANTHER" id="PTHR12174">
    <property type="entry name" value="SIGNAL PEPTIDE PEPTIDASE"/>
    <property type="match status" value="1"/>
</dbReference>
<evidence type="ECO:0000313" key="11">
    <source>
        <dbReference type="Proteomes" id="UP000256328"/>
    </source>
</evidence>
<organism evidence="10 11">
    <name type="scientific">Coleophoma crateriformis</name>
    <dbReference type="NCBI Taxonomy" id="565419"/>
    <lineage>
        <taxon>Eukaryota</taxon>
        <taxon>Fungi</taxon>
        <taxon>Dikarya</taxon>
        <taxon>Ascomycota</taxon>
        <taxon>Pezizomycotina</taxon>
        <taxon>Leotiomycetes</taxon>
        <taxon>Helotiales</taxon>
        <taxon>Dermateaceae</taxon>
        <taxon>Coleophoma</taxon>
    </lineage>
</organism>
<dbReference type="PANTHER" id="PTHR12174:SF23">
    <property type="entry name" value="MINOR HISTOCOMPATIBILITY ANTIGEN H13"/>
    <property type="match status" value="1"/>
</dbReference>
<keyword evidence="11" id="KW-1185">Reference proteome</keyword>
<feature type="transmembrane region" description="Helical" evidence="9">
    <location>
        <begin position="117"/>
        <end position="135"/>
    </location>
</feature>
<dbReference type="EMBL" id="PDLN01000002">
    <property type="protein sequence ID" value="RDW92520.1"/>
    <property type="molecule type" value="Genomic_DNA"/>
</dbReference>
<feature type="transmembrane region" description="Helical" evidence="9">
    <location>
        <begin position="327"/>
        <end position="347"/>
    </location>
</feature>
<feature type="transmembrane region" description="Helical" evidence="9">
    <location>
        <begin position="415"/>
        <end position="438"/>
    </location>
</feature>
<protein>
    <recommendedName>
        <fullName evidence="12">Signal peptide peptidase</fullName>
    </recommendedName>
</protein>
<feature type="compositionally biased region" description="Basic and acidic residues" evidence="8">
    <location>
        <begin position="483"/>
        <end position="519"/>
    </location>
</feature>
<sequence length="540" mass="59771">MEGDSTVLQFLGKWSQKIYEERDLVQMYLHIFAAALFPIYIGSHASLRRPPSAQSPKKAIRSRNQDEDDDDIHVEEATVEGLTPSDAIMFPVLAGCTLGGLYLIIKWLEDPALLNKILGYYFSALGIFGVGKLVGDGLNVLTTFIFPDLWSYGNQTYHVDPLLSQQLTGGVKPGRVQVHRKFVADKMTPLPGYLSTIKFSEKNTQRLWALRALLKNHWIFRGYVHGILSMKGKVQLNDVIGLMIGFFAVVLYNTLGKTWWLTNLLGFGFCYGTLQLMSPTTFWTGSLVLAGLFIYDITMVFYTPLMVTVATSLDVPIKLVFPGKKGGMLGLGDVVLPGIMIALALRFDLYLHYLRKRTSPTPIVLNPDSSLTSATPPKITKALYKSATGNWGERFWTMSATPEDKASVGSRFPRVYFNAALVGYVAGMVATLVVLNIFNHAQPALLYLVPGVLIALWSTAAARGELNLMWNYTEDGSLDDGAEEKGEKKGGREEKKEVGTPEVLKTEKDAKEKAKRKSDEAHHVLLFSLSSPKSAKTALE</sequence>
<evidence type="ECO:0000313" key="10">
    <source>
        <dbReference type="EMBL" id="RDW92520.1"/>
    </source>
</evidence>
<dbReference type="InterPro" id="IPR007369">
    <property type="entry name" value="Peptidase_A22B_SPP"/>
</dbReference>
<keyword evidence="6 9" id="KW-1133">Transmembrane helix</keyword>
<proteinExistence type="inferred from homology"/>
<reference evidence="10 11" key="1">
    <citation type="journal article" date="2018" name="IMA Fungus">
        <title>IMA Genome-F 9: Draft genome sequence of Annulohypoxylon stygium, Aspergillus mulundensis, Berkeleyomyces basicola (syn. Thielaviopsis basicola), Ceratocystis smalleyi, two Cercospora beticola strains, Coleophoma cylindrospora, Fusarium fracticaudum, Phialophora cf. hyalina, and Morchella septimelata.</title>
        <authorList>
            <person name="Wingfield B.D."/>
            <person name="Bills G.F."/>
            <person name="Dong Y."/>
            <person name="Huang W."/>
            <person name="Nel W.J."/>
            <person name="Swalarsk-Parry B.S."/>
            <person name="Vaghefi N."/>
            <person name="Wilken P.M."/>
            <person name="An Z."/>
            <person name="de Beer Z.W."/>
            <person name="De Vos L."/>
            <person name="Chen L."/>
            <person name="Duong T.A."/>
            <person name="Gao Y."/>
            <person name="Hammerbacher A."/>
            <person name="Kikkert J.R."/>
            <person name="Li Y."/>
            <person name="Li H."/>
            <person name="Li K."/>
            <person name="Li Q."/>
            <person name="Liu X."/>
            <person name="Ma X."/>
            <person name="Naidoo K."/>
            <person name="Pethybridge S.J."/>
            <person name="Sun J."/>
            <person name="Steenkamp E.T."/>
            <person name="van der Nest M.A."/>
            <person name="van Wyk S."/>
            <person name="Wingfield M.J."/>
            <person name="Xiong C."/>
            <person name="Yue Q."/>
            <person name="Zhang X."/>
        </authorList>
    </citation>
    <scope>NUCLEOTIDE SEQUENCE [LARGE SCALE GENOMIC DNA]</scope>
    <source>
        <strain evidence="10 11">BP5796</strain>
    </source>
</reference>
<keyword evidence="7 9" id="KW-0472">Membrane</keyword>
<keyword evidence="4" id="KW-0378">Hydrolase</keyword>
<feature type="transmembrane region" description="Helical" evidence="9">
    <location>
        <begin position="234"/>
        <end position="252"/>
    </location>
</feature>
<feature type="transmembrane region" description="Helical" evidence="9">
    <location>
        <begin position="286"/>
        <end position="307"/>
    </location>
</feature>
<comment type="subcellular location">
    <subcellularLocation>
        <location evidence="1">Endoplasmic reticulum membrane</location>
        <topology evidence="1">Multi-pass membrane protein</topology>
    </subcellularLocation>
</comment>
<dbReference type="GO" id="GO:0033619">
    <property type="term" value="P:membrane protein proteolysis"/>
    <property type="evidence" value="ECO:0007669"/>
    <property type="project" value="TreeGrafter"/>
</dbReference>
<dbReference type="Pfam" id="PF04258">
    <property type="entry name" value="Peptidase_A22B"/>
    <property type="match status" value="1"/>
</dbReference>
<dbReference type="GO" id="GO:0098553">
    <property type="term" value="C:lumenal side of endoplasmic reticulum membrane"/>
    <property type="evidence" value="ECO:0007669"/>
    <property type="project" value="TreeGrafter"/>
</dbReference>
<comment type="caution">
    <text evidence="10">The sequence shown here is derived from an EMBL/GenBank/DDBJ whole genome shotgun (WGS) entry which is preliminary data.</text>
</comment>
<feature type="transmembrane region" description="Helical" evidence="9">
    <location>
        <begin position="27"/>
        <end position="47"/>
    </location>
</feature>
<dbReference type="Proteomes" id="UP000256328">
    <property type="component" value="Unassembled WGS sequence"/>
</dbReference>
<feature type="transmembrane region" description="Helical" evidence="9">
    <location>
        <begin position="87"/>
        <end position="105"/>
    </location>
</feature>
<evidence type="ECO:0000256" key="9">
    <source>
        <dbReference type="SAM" id="Phobius"/>
    </source>
</evidence>
<dbReference type="OrthoDB" id="29661at2759"/>
<dbReference type="AlphaFoldDB" id="A0A3D8T1W5"/>
<accession>A0A3D8T1W5</accession>
<evidence type="ECO:0000256" key="6">
    <source>
        <dbReference type="ARBA" id="ARBA00022989"/>
    </source>
</evidence>
<evidence type="ECO:0000256" key="1">
    <source>
        <dbReference type="ARBA" id="ARBA00004477"/>
    </source>
</evidence>
<evidence type="ECO:0008006" key="12">
    <source>
        <dbReference type="Google" id="ProtNLM"/>
    </source>
</evidence>
<dbReference type="InterPro" id="IPR006639">
    <property type="entry name" value="Preselin/SPP"/>
</dbReference>
<evidence type="ECO:0000256" key="7">
    <source>
        <dbReference type="ARBA" id="ARBA00023136"/>
    </source>
</evidence>
<evidence type="ECO:0000256" key="8">
    <source>
        <dbReference type="SAM" id="MobiDB-lite"/>
    </source>
</evidence>
<feature type="transmembrane region" description="Helical" evidence="9">
    <location>
        <begin position="444"/>
        <end position="462"/>
    </location>
</feature>
<feature type="region of interest" description="Disordered" evidence="8">
    <location>
        <begin position="47"/>
        <end position="71"/>
    </location>
</feature>
<evidence type="ECO:0000256" key="3">
    <source>
        <dbReference type="ARBA" id="ARBA00022692"/>
    </source>
</evidence>
<dbReference type="GO" id="GO:0006465">
    <property type="term" value="P:signal peptide processing"/>
    <property type="evidence" value="ECO:0007669"/>
    <property type="project" value="TreeGrafter"/>
</dbReference>
<feature type="region of interest" description="Disordered" evidence="8">
    <location>
        <begin position="479"/>
        <end position="519"/>
    </location>
</feature>
<evidence type="ECO:0000256" key="2">
    <source>
        <dbReference type="ARBA" id="ARBA00006859"/>
    </source>
</evidence>
<gene>
    <name evidence="10" type="ORF">BP5796_01914</name>
</gene>
<keyword evidence="5" id="KW-0256">Endoplasmic reticulum</keyword>
<evidence type="ECO:0000256" key="4">
    <source>
        <dbReference type="ARBA" id="ARBA00022801"/>
    </source>
</evidence>
<dbReference type="SMART" id="SM00730">
    <property type="entry name" value="PSN"/>
    <property type="match status" value="1"/>
</dbReference>
<dbReference type="GO" id="GO:0098554">
    <property type="term" value="C:cytoplasmic side of endoplasmic reticulum membrane"/>
    <property type="evidence" value="ECO:0007669"/>
    <property type="project" value="TreeGrafter"/>
</dbReference>
<comment type="similarity">
    <text evidence="2">Belongs to the peptidase A22B family.</text>
</comment>
<keyword evidence="3 9" id="KW-0812">Transmembrane</keyword>
<name>A0A3D8T1W5_9HELO</name>